<evidence type="ECO:0000256" key="1">
    <source>
        <dbReference type="SAM" id="Phobius"/>
    </source>
</evidence>
<evidence type="ECO:0000313" key="3">
    <source>
        <dbReference type="Proteomes" id="UP000228930"/>
    </source>
</evidence>
<dbReference type="Pfam" id="PF09838">
    <property type="entry name" value="DUF2065"/>
    <property type="match status" value="1"/>
</dbReference>
<comment type="caution">
    <text evidence="2">The sequence shown here is derived from an EMBL/GenBank/DDBJ whole genome shotgun (WGS) entry which is preliminary data.</text>
</comment>
<gene>
    <name evidence="2" type="ORF">TSA1_35960</name>
</gene>
<dbReference type="PANTHER" id="PTHR38602:SF1">
    <property type="entry name" value="INNER MEMBRANE PROTEIN"/>
    <property type="match status" value="1"/>
</dbReference>
<dbReference type="PANTHER" id="PTHR38602">
    <property type="entry name" value="INNER MEMBRANE PROTEIN-RELATED"/>
    <property type="match status" value="1"/>
</dbReference>
<feature type="transmembrane region" description="Helical" evidence="1">
    <location>
        <begin position="6"/>
        <end position="25"/>
    </location>
</feature>
<sequence>MRSIAFADFLIGLGILFVLEGLMFAASPNWMRKAMKSAIATPDNVLRVVGIGSAVAGLVLIWVMRRPV</sequence>
<keyword evidence="1" id="KW-0812">Transmembrane</keyword>
<dbReference type="InterPro" id="IPR019201">
    <property type="entry name" value="DUF2065"/>
</dbReference>
<dbReference type="RefSeq" id="WP_100180643.1">
    <property type="nucleotide sequence ID" value="NZ_LFJC01000003.1"/>
</dbReference>
<keyword evidence="3" id="KW-1185">Reference proteome</keyword>
<dbReference type="Proteomes" id="UP000228930">
    <property type="component" value="Unassembled WGS sequence"/>
</dbReference>
<protein>
    <submittedName>
        <fullName evidence="2">Membrane protein</fullName>
    </submittedName>
</protein>
<proteinExistence type="predicted"/>
<reference evidence="2 3" key="1">
    <citation type="submission" date="2015-06" db="EMBL/GenBank/DDBJ databases">
        <title>Comparative genome analysis of nirS-carrying Bradyrhizobium sp. strains.</title>
        <authorList>
            <person name="Ishii S."/>
            <person name="Jang J."/>
            <person name="Nishizawa T."/>
            <person name="Senoo K."/>
        </authorList>
    </citation>
    <scope>NUCLEOTIDE SEQUENCE [LARGE SCALE GENOMIC DNA]</scope>
    <source>
        <strain evidence="2 3">TSA1</strain>
    </source>
</reference>
<dbReference type="EMBL" id="LFJC01000003">
    <property type="protein sequence ID" value="PIT05533.1"/>
    <property type="molecule type" value="Genomic_DNA"/>
</dbReference>
<keyword evidence="1" id="KW-0472">Membrane</keyword>
<dbReference type="AlphaFoldDB" id="A0A2M6ULP7"/>
<accession>A0A2M6ULP7</accession>
<evidence type="ECO:0000313" key="2">
    <source>
        <dbReference type="EMBL" id="PIT05533.1"/>
    </source>
</evidence>
<organism evidence="2 3">
    <name type="scientific">Bradyrhizobium nitroreducens</name>
    <dbReference type="NCBI Taxonomy" id="709803"/>
    <lineage>
        <taxon>Bacteria</taxon>
        <taxon>Pseudomonadati</taxon>
        <taxon>Pseudomonadota</taxon>
        <taxon>Alphaproteobacteria</taxon>
        <taxon>Hyphomicrobiales</taxon>
        <taxon>Nitrobacteraceae</taxon>
        <taxon>Bradyrhizobium</taxon>
    </lineage>
</organism>
<keyword evidence="1" id="KW-1133">Transmembrane helix</keyword>
<name>A0A2M6ULP7_9BRAD</name>
<feature type="transmembrane region" description="Helical" evidence="1">
    <location>
        <begin position="45"/>
        <end position="64"/>
    </location>
</feature>